<keyword evidence="2" id="KW-1185">Reference proteome</keyword>
<dbReference type="AlphaFoldDB" id="A0A8J3QMA7"/>
<name>A0A8J3QMA7_9ACTN</name>
<dbReference type="Proteomes" id="UP000642748">
    <property type="component" value="Unassembled WGS sequence"/>
</dbReference>
<dbReference type="EMBL" id="BONZ01000006">
    <property type="protein sequence ID" value="GIH12172.1"/>
    <property type="molecule type" value="Genomic_DNA"/>
</dbReference>
<sequence>MGRLGDDDSTSGYGSLEVDLAGLADFARVLREEQSQRFAPVATTALDVFQSGQATVLADPAFAELGLARSAHQLSLDQAVQLLSAYSVAMVALADAADEVANRYAGSDAFAEATIADVGGQLSQMPSIPAPDQLTIPARDQLTRRAV</sequence>
<reference evidence="1" key="1">
    <citation type="submission" date="2021-01" db="EMBL/GenBank/DDBJ databases">
        <title>Whole genome shotgun sequence of Rugosimonospora africana NBRC 104875.</title>
        <authorList>
            <person name="Komaki H."/>
            <person name="Tamura T."/>
        </authorList>
    </citation>
    <scope>NUCLEOTIDE SEQUENCE</scope>
    <source>
        <strain evidence="1">NBRC 104875</strain>
    </source>
</reference>
<comment type="caution">
    <text evidence="1">The sequence shown here is derived from an EMBL/GenBank/DDBJ whole genome shotgun (WGS) entry which is preliminary data.</text>
</comment>
<evidence type="ECO:0000313" key="2">
    <source>
        <dbReference type="Proteomes" id="UP000642748"/>
    </source>
</evidence>
<evidence type="ECO:0000313" key="1">
    <source>
        <dbReference type="EMBL" id="GIH12172.1"/>
    </source>
</evidence>
<dbReference type="RefSeq" id="WP_203915904.1">
    <property type="nucleotide sequence ID" value="NZ_BONZ01000006.1"/>
</dbReference>
<proteinExistence type="predicted"/>
<organism evidence="1 2">
    <name type="scientific">Rugosimonospora africana</name>
    <dbReference type="NCBI Taxonomy" id="556532"/>
    <lineage>
        <taxon>Bacteria</taxon>
        <taxon>Bacillati</taxon>
        <taxon>Actinomycetota</taxon>
        <taxon>Actinomycetes</taxon>
        <taxon>Micromonosporales</taxon>
        <taxon>Micromonosporaceae</taxon>
        <taxon>Rugosimonospora</taxon>
    </lineage>
</organism>
<accession>A0A8J3QMA7</accession>
<protein>
    <submittedName>
        <fullName evidence="1">Uncharacterized protein</fullName>
    </submittedName>
</protein>
<gene>
    <name evidence="1" type="ORF">Raf01_03440</name>
</gene>